<dbReference type="Gene3D" id="2.60.40.2700">
    <property type="match status" value="1"/>
</dbReference>
<protein>
    <submittedName>
        <fullName evidence="2">Uncharacterized protein</fullName>
    </submittedName>
</protein>
<gene>
    <name evidence="2" type="ORF">GCM10022256_09100</name>
</gene>
<accession>A0ABP8DZA7</accession>
<feature type="signal peptide" evidence="1">
    <location>
        <begin position="1"/>
        <end position="33"/>
    </location>
</feature>
<evidence type="ECO:0000313" key="3">
    <source>
        <dbReference type="Proteomes" id="UP001501594"/>
    </source>
</evidence>
<keyword evidence="3" id="KW-1185">Reference proteome</keyword>
<reference evidence="3" key="1">
    <citation type="journal article" date="2019" name="Int. J. Syst. Evol. Microbiol.">
        <title>The Global Catalogue of Microorganisms (GCM) 10K type strain sequencing project: providing services to taxonomists for standard genome sequencing and annotation.</title>
        <authorList>
            <consortium name="The Broad Institute Genomics Platform"/>
            <consortium name="The Broad Institute Genome Sequencing Center for Infectious Disease"/>
            <person name="Wu L."/>
            <person name="Ma J."/>
        </authorList>
    </citation>
    <scope>NUCLEOTIDE SEQUENCE [LARGE SCALE GENOMIC DNA]</scope>
    <source>
        <strain evidence="3">JCM 17442</strain>
    </source>
</reference>
<evidence type="ECO:0000256" key="1">
    <source>
        <dbReference type="SAM" id="SignalP"/>
    </source>
</evidence>
<keyword evidence="1" id="KW-0732">Signal</keyword>
<sequence>MRLLSRSRSRLLAAGSVALLVGLAVALPGAATAAPAAPAASAAPAAAASATVAPAPRLVTKPTLVGIARDGKTLTATLGTWSVPDLHYHFIWYRSGRVVLESSSPHYALSGWDTGHTLMARVRVSKSGYASALAQTPTTGSIAAPQPVFSGSGFFKVNVPGGVPIGVYYMQMLPNAADCGVGESTTPSWDGERYFSYMSGQLIMEVKKGDKYWGVEGCGPWYPIGTAGPAHTSIPGDGSYRVGSQLAVGTYVTDKKQGGQCAFEYRSEANEVGDYDESIGHGDRLTAVVTKSTFVFWTRGCGSWTKVH</sequence>
<proteinExistence type="predicted"/>
<dbReference type="EMBL" id="BAABAU010000001">
    <property type="protein sequence ID" value="GAA4265298.1"/>
    <property type="molecule type" value="Genomic_DNA"/>
</dbReference>
<organism evidence="2 3">
    <name type="scientific">Frondihabitans peucedani</name>
    <dbReference type="NCBI Taxonomy" id="598626"/>
    <lineage>
        <taxon>Bacteria</taxon>
        <taxon>Bacillati</taxon>
        <taxon>Actinomycetota</taxon>
        <taxon>Actinomycetes</taxon>
        <taxon>Micrococcales</taxon>
        <taxon>Microbacteriaceae</taxon>
        <taxon>Frondihabitans</taxon>
    </lineage>
</organism>
<comment type="caution">
    <text evidence="2">The sequence shown here is derived from an EMBL/GenBank/DDBJ whole genome shotgun (WGS) entry which is preliminary data.</text>
</comment>
<name>A0ABP8DZA7_9MICO</name>
<evidence type="ECO:0000313" key="2">
    <source>
        <dbReference type="EMBL" id="GAA4265298.1"/>
    </source>
</evidence>
<dbReference type="Proteomes" id="UP001501594">
    <property type="component" value="Unassembled WGS sequence"/>
</dbReference>
<feature type="chain" id="PRO_5046377570" evidence="1">
    <location>
        <begin position="34"/>
        <end position="308"/>
    </location>
</feature>